<dbReference type="SUPFAM" id="SSF52540">
    <property type="entry name" value="P-loop containing nucleoside triphosphate hydrolases"/>
    <property type="match status" value="1"/>
</dbReference>
<evidence type="ECO:0000313" key="3">
    <source>
        <dbReference type="EMBL" id="WAC15375.1"/>
    </source>
</evidence>
<dbReference type="Gene3D" id="3.40.50.300">
    <property type="entry name" value="P-loop containing nucleotide triphosphate hydrolases"/>
    <property type="match status" value="1"/>
</dbReference>
<dbReference type="EMBL" id="CP112998">
    <property type="protein sequence ID" value="WAC15375.1"/>
    <property type="molecule type" value="Genomic_DNA"/>
</dbReference>
<evidence type="ECO:0000256" key="1">
    <source>
        <dbReference type="ARBA" id="ARBA00022679"/>
    </source>
</evidence>
<dbReference type="Pfam" id="PF13469">
    <property type="entry name" value="Sulfotransfer_3"/>
    <property type="match status" value="1"/>
</dbReference>
<feature type="region of interest" description="Disordered" evidence="2">
    <location>
        <begin position="332"/>
        <end position="358"/>
    </location>
</feature>
<keyword evidence="1" id="KW-0808">Transferase</keyword>
<organism evidence="3 4">
    <name type="scientific">Dyadobacter pollutisoli</name>
    <dbReference type="NCBI Taxonomy" id="2910158"/>
    <lineage>
        <taxon>Bacteria</taxon>
        <taxon>Pseudomonadati</taxon>
        <taxon>Bacteroidota</taxon>
        <taxon>Cytophagia</taxon>
        <taxon>Cytophagales</taxon>
        <taxon>Spirosomataceae</taxon>
        <taxon>Dyadobacter</taxon>
    </lineage>
</organism>
<dbReference type="PANTHER" id="PTHR12788:SF10">
    <property type="entry name" value="PROTEIN-TYROSINE SULFOTRANSFERASE"/>
    <property type="match status" value="1"/>
</dbReference>
<evidence type="ECO:0000256" key="2">
    <source>
        <dbReference type="SAM" id="MobiDB-lite"/>
    </source>
</evidence>
<name>A0A9E8SN15_9BACT</name>
<protein>
    <submittedName>
        <fullName evidence="3">Sulfotransferase</fullName>
    </submittedName>
</protein>
<dbReference type="KEGG" id="dpf:ON006_15680"/>
<dbReference type="AlphaFoldDB" id="A0A9E8SN15"/>
<sequence length="358" mass="41175">MTFTPVQMIGTQRSGSNLLRLMLNQLKGVSAPHPPHILERLMPLLPAYGDLNIVPNFEKLIEDVCSLVETNPVPWTGVVLDRQVILTRCAEPTLPEVTRVVYELKAESEGANVWMCKSMANIRYADDLEKYYRKPLYVHLFRDGRDVALSFKKAIVGEKHIYHIARQWKQEQDASIDLYEKLGSSRVIRLRYEDLLQNPQEELKKLCSFLGVAYSEAAMSYHESDESKETANSGLMWQNVVKPVLTDNHNKFLKELSEVDIRIFECVAGETLEKLGYQLQFEYNKNHSFSDEEIASFSKINDDLKAEFRKKLRPEDLEKRRGQEELLRKIKSQMPVHQLPSPPASSREPADLTTPIIN</sequence>
<keyword evidence="4" id="KW-1185">Reference proteome</keyword>
<dbReference type="RefSeq" id="WP_244822980.1">
    <property type="nucleotide sequence ID" value="NZ_CP112998.1"/>
</dbReference>
<proteinExistence type="predicted"/>
<gene>
    <name evidence="3" type="ORF">ON006_15680</name>
</gene>
<accession>A0A9E8SN15</accession>
<evidence type="ECO:0000313" key="4">
    <source>
        <dbReference type="Proteomes" id="UP001164653"/>
    </source>
</evidence>
<dbReference type="GO" id="GO:0008476">
    <property type="term" value="F:protein-tyrosine sulfotransferase activity"/>
    <property type="evidence" value="ECO:0007669"/>
    <property type="project" value="InterPro"/>
</dbReference>
<dbReference type="Proteomes" id="UP001164653">
    <property type="component" value="Chromosome"/>
</dbReference>
<reference evidence="3" key="1">
    <citation type="submission" date="2022-11" db="EMBL/GenBank/DDBJ databases">
        <title>Dyadobacter pollutisoli sp. nov., isolated from plastic dumped soil.</title>
        <authorList>
            <person name="Kim J.M."/>
            <person name="Kim K.R."/>
            <person name="Lee J.K."/>
            <person name="Hao L."/>
            <person name="Jeon C.O."/>
        </authorList>
    </citation>
    <scope>NUCLEOTIDE SEQUENCE</scope>
    <source>
        <strain evidence="3">U1</strain>
    </source>
</reference>
<dbReference type="InterPro" id="IPR026634">
    <property type="entry name" value="TPST-like"/>
</dbReference>
<dbReference type="InterPro" id="IPR027417">
    <property type="entry name" value="P-loop_NTPase"/>
</dbReference>
<dbReference type="PANTHER" id="PTHR12788">
    <property type="entry name" value="PROTEIN-TYROSINE SULFOTRANSFERASE 2"/>
    <property type="match status" value="1"/>
</dbReference>